<name>A0A2K0UBT6_TRIHA</name>
<dbReference type="Proteomes" id="UP000236290">
    <property type="component" value="Unassembled WGS sequence"/>
</dbReference>
<organism evidence="2 3">
    <name type="scientific">Trichoderma harzianum</name>
    <name type="common">Hypocrea lixii</name>
    <dbReference type="NCBI Taxonomy" id="5544"/>
    <lineage>
        <taxon>Eukaryota</taxon>
        <taxon>Fungi</taxon>
        <taxon>Dikarya</taxon>
        <taxon>Ascomycota</taxon>
        <taxon>Pezizomycotina</taxon>
        <taxon>Sordariomycetes</taxon>
        <taxon>Hypocreomycetidae</taxon>
        <taxon>Hypocreales</taxon>
        <taxon>Hypocreaceae</taxon>
        <taxon>Trichoderma</taxon>
    </lineage>
</organism>
<comment type="caution">
    <text evidence="2">The sequence shown here is derived from an EMBL/GenBank/DDBJ whole genome shotgun (WGS) entry which is preliminary data.</text>
</comment>
<proteinExistence type="predicted"/>
<dbReference type="OrthoDB" id="775356at2759"/>
<dbReference type="SUPFAM" id="SSF143885">
    <property type="entry name" value="RGC domain-like"/>
    <property type="match status" value="1"/>
</dbReference>
<evidence type="ECO:0000259" key="1">
    <source>
        <dbReference type="Pfam" id="PF03836"/>
    </source>
</evidence>
<accession>A0A2K0UBT6</accession>
<dbReference type="Pfam" id="PF03836">
    <property type="entry name" value="RasGAP_C"/>
    <property type="match status" value="1"/>
</dbReference>
<protein>
    <recommendedName>
        <fullName evidence="1">RasGAP protein C-terminal domain-containing protein</fullName>
    </recommendedName>
</protein>
<dbReference type="GO" id="GO:0051015">
    <property type="term" value="F:actin filament binding"/>
    <property type="evidence" value="ECO:0007669"/>
    <property type="project" value="TreeGrafter"/>
</dbReference>
<dbReference type="PANTHER" id="PTHR14149:SF14">
    <property type="entry name" value="CALPONIN-HOMOLOGY (CH) DOMAIN-CONTAINING PROTEIN"/>
    <property type="match status" value="1"/>
</dbReference>
<dbReference type="EMBL" id="MTYI01000054">
    <property type="protein sequence ID" value="PNP55245.1"/>
    <property type="molecule type" value="Genomic_DNA"/>
</dbReference>
<feature type="domain" description="RasGAP protein C-terminal" evidence="1">
    <location>
        <begin position="3"/>
        <end position="44"/>
    </location>
</feature>
<gene>
    <name evidence="2" type="ORF">THARTR1_04387</name>
</gene>
<dbReference type="AlphaFoldDB" id="A0A2K0UBT6"/>
<evidence type="ECO:0000313" key="3">
    <source>
        <dbReference type="Proteomes" id="UP000236290"/>
    </source>
</evidence>
<dbReference type="GO" id="GO:0005516">
    <property type="term" value="F:calmodulin binding"/>
    <property type="evidence" value="ECO:0007669"/>
    <property type="project" value="TreeGrafter"/>
</dbReference>
<dbReference type="InterPro" id="IPR000593">
    <property type="entry name" value="RasGAP_C"/>
</dbReference>
<reference evidence="2 3" key="1">
    <citation type="submission" date="2017-02" db="EMBL/GenBank/DDBJ databases">
        <title>Genomes of Trichoderma spp. with biocontrol activity.</title>
        <authorList>
            <person name="Gardiner D."/>
            <person name="Kazan K."/>
            <person name="Vos C."/>
            <person name="Harvey P."/>
        </authorList>
    </citation>
    <scope>NUCLEOTIDE SEQUENCE [LARGE SCALE GENOMIC DNA]</scope>
    <source>
        <strain evidence="2 3">Tr1</strain>
    </source>
</reference>
<dbReference type="GO" id="GO:0005096">
    <property type="term" value="F:GTPase activator activity"/>
    <property type="evidence" value="ECO:0007669"/>
    <property type="project" value="TreeGrafter"/>
</dbReference>
<evidence type="ECO:0000313" key="2">
    <source>
        <dbReference type="EMBL" id="PNP55245.1"/>
    </source>
</evidence>
<sequence>MPFTKQYNHQRELERSGRVPKFGSYKYSARALSEKGVLVSWSGTADREWDKIDITISCDQVGVFAIEGTRSHIQMPGATAQVPIEDMLQAQFESHQFMTLFEGTLKLNVNLLLHLIYRKFYRTQ</sequence>
<dbReference type="GO" id="GO:0110085">
    <property type="term" value="C:mitotic actomyosin contractile ring"/>
    <property type="evidence" value="ECO:0007669"/>
    <property type="project" value="TreeGrafter"/>
</dbReference>
<dbReference type="GO" id="GO:1903479">
    <property type="term" value="P:mitotic actomyosin contractile ring assembly actin filament organization"/>
    <property type="evidence" value="ECO:0007669"/>
    <property type="project" value="TreeGrafter"/>
</dbReference>
<dbReference type="PANTHER" id="PTHR14149">
    <property type="entry name" value="RAS GTPASE-ACTIVATING PROTEIN WITH IQ MOTIF"/>
    <property type="match status" value="1"/>
</dbReference>